<evidence type="ECO:0000313" key="2">
    <source>
        <dbReference type="Proteomes" id="UP000814128"/>
    </source>
</evidence>
<reference evidence="1" key="2">
    <citation type="journal article" date="2022" name="New Phytol.">
        <title>Evolutionary transition to the ectomycorrhizal habit in the genomes of a hyperdiverse lineage of mushroom-forming fungi.</title>
        <authorList>
            <person name="Looney B."/>
            <person name="Miyauchi S."/>
            <person name="Morin E."/>
            <person name="Drula E."/>
            <person name="Courty P.E."/>
            <person name="Kohler A."/>
            <person name="Kuo A."/>
            <person name="LaButti K."/>
            <person name="Pangilinan J."/>
            <person name="Lipzen A."/>
            <person name="Riley R."/>
            <person name="Andreopoulos W."/>
            <person name="He G."/>
            <person name="Johnson J."/>
            <person name="Nolan M."/>
            <person name="Tritt A."/>
            <person name="Barry K.W."/>
            <person name="Grigoriev I.V."/>
            <person name="Nagy L.G."/>
            <person name="Hibbett D."/>
            <person name="Henrissat B."/>
            <person name="Matheny P.B."/>
            <person name="Labbe J."/>
            <person name="Martin F.M."/>
        </authorList>
    </citation>
    <scope>NUCLEOTIDE SEQUENCE</scope>
    <source>
        <strain evidence="1">EC-137</strain>
    </source>
</reference>
<organism evidence="1 2">
    <name type="scientific">Vararia minispora EC-137</name>
    <dbReference type="NCBI Taxonomy" id="1314806"/>
    <lineage>
        <taxon>Eukaryota</taxon>
        <taxon>Fungi</taxon>
        <taxon>Dikarya</taxon>
        <taxon>Basidiomycota</taxon>
        <taxon>Agaricomycotina</taxon>
        <taxon>Agaricomycetes</taxon>
        <taxon>Russulales</taxon>
        <taxon>Lachnocladiaceae</taxon>
        <taxon>Vararia</taxon>
    </lineage>
</organism>
<accession>A0ACB8QBS9</accession>
<evidence type="ECO:0000313" key="1">
    <source>
        <dbReference type="EMBL" id="KAI0029261.1"/>
    </source>
</evidence>
<dbReference type="EMBL" id="MU273687">
    <property type="protein sequence ID" value="KAI0029261.1"/>
    <property type="molecule type" value="Genomic_DNA"/>
</dbReference>
<reference evidence="1" key="1">
    <citation type="submission" date="2021-02" db="EMBL/GenBank/DDBJ databases">
        <authorList>
            <consortium name="DOE Joint Genome Institute"/>
            <person name="Ahrendt S."/>
            <person name="Looney B.P."/>
            <person name="Miyauchi S."/>
            <person name="Morin E."/>
            <person name="Drula E."/>
            <person name="Courty P.E."/>
            <person name="Chicoki N."/>
            <person name="Fauchery L."/>
            <person name="Kohler A."/>
            <person name="Kuo A."/>
            <person name="Labutti K."/>
            <person name="Pangilinan J."/>
            <person name="Lipzen A."/>
            <person name="Riley R."/>
            <person name="Andreopoulos W."/>
            <person name="He G."/>
            <person name="Johnson J."/>
            <person name="Barry K.W."/>
            <person name="Grigoriev I.V."/>
            <person name="Nagy L."/>
            <person name="Hibbett D."/>
            <person name="Henrissat B."/>
            <person name="Matheny P.B."/>
            <person name="Labbe J."/>
            <person name="Martin F."/>
        </authorList>
    </citation>
    <scope>NUCLEOTIDE SEQUENCE</scope>
    <source>
        <strain evidence="1">EC-137</strain>
    </source>
</reference>
<sequence>MLRRARVLYSSKALGAYAAAAVTVAGGGYLWLKSGPAYPPTTKEQRRPPSPWLPPTREENLHKLRASGSGRPEDEFDILVIGGGATGAGVAVDAATRGLKIALVERDDFSSGTSSKSTKLVHGGVRYLQKAVMELDYEQYKLVKEALHERRIFLQTAPYLSHMLPIMLPIYKYWQVPYYWAGCKMYDMLAGKENMETSYLMSRGKTLEMFPMLKSEGLVGSLVYYDGQHNDSRMNMALIMTAVKHGATVANKVEVTQLHKDASGKIIGACLRDNMTGNEWDVKAKGVINATGPFADAILTMDNIAHRPIVQPSSGVHITLPSYYSPRQMGMLDPSTSDGRVIFFLPWEGGTIAGTTDAPAPLETDPKPQEEEIRWILNEIRHYLSPDIKVRRGDVLSAWSGLRPLVLNPNASSTENLVRSHLIHVSPSGLLTIVGGKWTTYREMAQETVDEAVKVFGLKPRSGCVTEQVRLLGSDGWSRNMFVSLIQKYGLEPEVAKHLSDNYGDRAWTVLSLENPTGQNWPVYGNRIDPSYPFLESEVRYAVRHEYALTATDVIGRRLRLSFLNAQASLDALPRIIDIMAAELGWSAARQEEELQRAGAYLQTMGLQTPLASVTLASLRQKRRDAAKPSAKAARADVRAAAYGAQLFAPGELDAVRQAFRGRAMVVDREERIETRDVPALLGALDVFAGAVGPKDVEYVLEETGYKAQRWIAFDELVEVVAELKEVALVPPATDLARTLQMRIPVEKSGGGV</sequence>
<comment type="caution">
    <text evidence="1">The sequence shown here is derived from an EMBL/GenBank/DDBJ whole genome shotgun (WGS) entry which is preliminary data.</text>
</comment>
<keyword evidence="2" id="KW-1185">Reference proteome</keyword>
<gene>
    <name evidence="1" type="ORF">K488DRAFT_56749</name>
</gene>
<proteinExistence type="predicted"/>
<protein>
    <submittedName>
        <fullName evidence="1">DAO-domain-containing protein</fullName>
    </submittedName>
</protein>
<name>A0ACB8QBS9_9AGAM</name>
<dbReference type="Proteomes" id="UP000814128">
    <property type="component" value="Unassembled WGS sequence"/>
</dbReference>